<dbReference type="EMBL" id="BOPF01000037">
    <property type="protein sequence ID" value="GIJ50570.1"/>
    <property type="molecule type" value="Genomic_DNA"/>
</dbReference>
<dbReference type="Gene3D" id="1.10.490.110">
    <property type="entry name" value="Uncharacterized conserved protein DUF2267"/>
    <property type="match status" value="1"/>
</dbReference>
<protein>
    <recommendedName>
        <fullName evidence="4">DUF2267 domain-containing protein</fullName>
    </recommendedName>
</protein>
<evidence type="ECO:0000256" key="1">
    <source>
        <dbReference type="SAM" id="MobiDB-lite"/>
    </source>
</evidence>
<proteinExistence type="predicted"/>
<gene>
    <name evidence="2" type="ORF">Val02_74560</name>
</gene>
<dbReference type="RefSeq" id="WP_203903995.1">
    <property type="nucleotide sequence ID" value="NZ_BOPF01000037.1"/>
</dbReference>
<dbReference type="AlphaFoldDB" id="A0A8J3YVH9"/>
<evidence type="ECO:0008006" key="4">
    <source>
        <dbReference type="Google" id="ProtNLM"/>
    </source>
</evidence>
<dbReference type="InterPro" id="IPR038282">
    <property type="entry name" value="DUF2267_sf"/>
</dbReference>
<dbReference type="Proteomes" id="UP000619260">
    <property type="component" value="Unassembled WGS sequence"/>
</dbReference>
<dbReference type="Pfam" id="PF10025">
    <property type="entry name" value="DUF2267"/>
    <property type="match status" value="1"/>
</dbReference>
<name>A0A8J3YVH9_9ACTN</name>
<evidence type="ECO:0000313" key="3">
    <source>
        <dbReference type="Proteomes" id="UP000619260"/>
    </source>
</evidence>
<reference evidence="2" key="1">
    <citation type="submission" date="2021-01" db="EMBL/GenBank/DDBJ databases">
        <title>Whole genome shotgun sequence of Virgisporangium aliadipatigenens NBRC 105644.</title>
        <authorList>
            <person name="Komaki H."/>
            <person name="Tamura T."/>
        </authorList>
    </citation>
    <scope>NUCLEOTIDE SEQUENCE</scope>
    <source>
        <strain evidence="2">NBRC 105644</strain>
    </source>
</reference>
<feature type="region of interest" description="Disordered" evidence="1">
    <location>
        <begin position="1"/>
        <end position="39"/>
    </location>
</feature>
<keyword evidence="3" id="KW-1185">Reference proteome</keyword>
<feature type="compositionally biased region" description="Polar residues" evidence="1">
    <location>
        <begin position="1"/>
        <end position="12"/>
    </location>
</feature>
<accession>A0A8J3YVH9</accession>
<sequence length="145" mass="15793">MDSNSYPTSLNERTSRSEVSGVHRHPVGERAQGIPKDEAEAVTRATLQTLGERISGGEARDLAAQLPKELQQYLESAPEPPEPFGLDEFIRRVSERAGVAPDDARDGVHAVIQTLQDAVTFGEFEDVMSQLPKEFGALAKPNVIP</sequence>
<comment type="caution">
    <text evidence="2">The sequence shown here is derived from an EMBL/GenBank/DDBJ whole genome shotgun (WGS) entry which is preliminary data.</text>
</comment>
<organism evidence="2 3">
    <name type="scientific">Virgisporangium aliadipatigenens</name>
    <dbReference type="NCBI Taxonomy" id="741659"/>
    <lineage>
        <taxon>Bacteria</taxon>
        <taxon>Bacillati</taxon>
        <taxon>Actinomycetota</taxon>
        <taxon>Actinomycetes</taxon>
        <taxon>Micromonosporales</taxon>
        <taxon>Micromonosporaceae</taxon>
        <taxon>Virgisporangium</taxon>
    </lineage>
</organism>
<dbReference type="InterPro" id="IPR018727">
    <property type="entry name" value="DUF2267"/>
</dbReference>
<evidence type="ECO:0000313" key="2">
    <source>
        <dbReference type="EMBL" id="GIJ50570.1"/>
    </source>
</evidence>